<comment type="caution">
    <text evidence="15">The sequence shown here is derived from an EMBL/GenBank/DDBJ whole genome shotgun (WGS) entry which is preliminary data.</text>
</comment>
<dbReference type="GO" id="GO:0050906">
    <property type="term" value="P:detection of stimulus involved in sensory perception"/>
    <property type="evidence" value="ECO:0007669"/>
    <property type="project" value="UniProtKB-ARBA"/>
</dbReference>
<keyword evidence="3" id="KW-1003">Cell membrane</keyword>
<keyword evidence="7 15" id="KW-0675">Receptor</keyword>
<comment type="subcellular location">
    <subcellularLocation>
        <location evidence="1">Cell membrane</location>
        <topology evidence="1">Multi-pass membrane protein</topology>
    </subcellularLocation>
</comment>
<feature type="binding site" evidence="9">
    <location>
        <position position="12"/>
    </location>
    <ligand>
        <name>L-glutamate</name>
        <dbReference type="ChEBI" id="CHEBI:29985"/>
    </ligand>
</feature>
<evidence type="ECO:0000256" key="7">
    <source>
        <dbReference type="ARBA" id="ARBA00023170"/>
    </source>
</evidence>
<reference evidence="15 16" key="1">
    <citation type="submission" date="2019-07" db="EMBL/GenBank/DDBJ databases">
        <title>Draft genome assembly of a fouling barnacle, Amphibalanus amphitrite (Darwin, 1854): The first reference genome for Thecostraca.</title>
        <authorList>
            <person name="Kim W."/>
        </authorList>
    </citation>
    <scope>NUCLEOTIDE SEQUENCE [LARGE SCALE GENOMIC DNA]</scope>
    <source>
        <strain evidence="15">SNU_AA5</strain>
        <tissue evidence="15">Soma without cirri and trophi</tissue>
    </source>
</reference>
<dbReference type="PANTHER" id="PTHR42643">
    <property type="entry name" value="IONOTROPIC RECEPTOR 20A-RELATED"/>
    <property type="match status" value="1"/>
</dbReference>
<dbReference type="AlphaFoldDB" id="A0A6A4WVK0"/>
<name>A0A6A4WVK0_AMPAM</name>
<feature type="site" description="Crucial to convey clamshell closure to channel opening" evidence="10">
    <location>
        <position position="149"/>
    </location>
</feature>
<evidence type="ECO:0000256" key="4">
    <source>
        <dbReference type="ARBA" id="ARBA00022692"/>
    </source>
</evidence>
<dbReference type="PANTHER" id="PTHR42643:SF24">
    <property type="entry name" value="IONOTROPIC RECEPTOR 60A"/>
    <property type="match status" value="1"/>
</dbReference>
<comment type="similarity">
    <text evidence="2">Belongs to the glutamate-gated ion channel (TC 1.A.10.1) family.</text>
</comment>
<dbReference type="PRINTS" id="PR00177">
    <property type="entry name" value="NMDARECEPTOR"/>
</dbReference>
<evidence type="ECO:0000256" key="9">
    <source>
        <dbReference type="PIRSR" id="PIRSR601508-1"/>
    </source>
</evidence>
<keyword evidence="4 13" id="KW-0812">Transmembrane</keyword>
<dbReference type="SUPFAM" id="SSF53850">
    <property type="entry name" value="Periplasmic binding protein-like II"/>
    <property type="match status" value="1"/>
</dbReference>
<evidence type="ECO:0000256" key="11">
    <source>
        <dbReference type="PIRSR" id="PIRSR601508-3"/>
    </source>
</evidence>
<dbReference type="InterPro" id="IPR052192">
    <property type="entry name" value="Insect_Ionotropic_Sensory_Rcpt"/>
</dbReference>
<evidence type="ECO:0000256" key="3">
    <source>
        <dbReference type="ARBA" id="ARBA00022475"/>
    </source>
</evidence>
<feature type="transmembrane region" description="Helical" evidence="13">
    <location>
        <begin position="82"/>
        <end position="100"/>
    </location>
</feature>
<keyword evidence="6 13" id="KW-0472">Membrane</keyword>
<protein>
    <submittedName>
        <fullName evidence="15">Glutamate receptor 1</fullName>
    </submittedName>
</protein>
<feature type="domain" description="Ionotropic glutamate receptor C-terminal" evidence="14">
    <location>
        <begin position="49"/>
        <end position="314"/>
    </location>
</feature>
<evidence type="ECO:0000256" key="12">
    <source>
        <dbReference type="SAM" id="MobiDB-lite"/>
    </source>
</evidence>
<keyword evidence="5 13" id="KW-1133">Transmembrane helix</keyword>
<feature type="transmembrane region" description="Helical" evidence="13">
    <location>
        <begin position="306"/>
        <end position="324"/>
    </location>
</feature>
<evidence type="ECO:0000256" key="5">
    <source>
        <dbReference type="ARBA" id="ARBA00022989"/>
    </source>
</evidence>
<keyword evidence="8" id="KW-0325">Glycoprotein</keyword>
<dbReference type="OrthoDB" id="6340587at2759"/>
<keyword evidence="16" id="KW-1185">Reference proteome</keyword>
<gene>
    <name evidence="15" type="primary">glr-1_3</name>
    <name evidence="15" type="ORF">FJT64_021042</name>
</gene>
<organism evidence="15 16">
    <name type="scientific">Amphibalanus amphitrite</name>
    <name type="common">Striped barnacle</name>
    <name type="synonym">Balanus amphitrite</name>
    <dbReference type="NCBI Taxonomy" id="1232801"/>
    <lineage>
        <taxon>Eukaryota</taxon>
        <taxon>Metazoa</taxon>
        <taxon>Ecdysozoa</taxon>
        <taxon>Arthropoda</taxon>
        <taxon>Crustacea</taxon>
        <taxon>Multicrustacea</taxon>
        <taxon>Cirripedia</taxon>
        <taxon>Thoracica</taxon>
        <taxon>Thoracicalcarea</taxon>
        <taxon>Balanomorpha</taxon>
        <taxon>Balanoidea</taxon>
        <taxon>Balanidae</taxon>
        <taxon>Amphibalaninae</taxon>
        <taxon>Amphibalanus</taxon>
    </lineage>
</organism>
<feature type="compositionally biased region" description="Low complexity" evidence="12">
    <location>
        <begin position="410"/>
        <end position="424"/>
    </location>
</feature>
<evidence type="ECO:0000313" key="15">
    <source>
        <dbReference type="EMBL" id="KAF0307680.1"/>
    </source>
</evidence>
<evidence type="ECO:0000256" key="8">
    <source>
        <dbReference type="ARBA" id="ARBA00023180"/>
    </source>
</evidence>
<proteinExistence type="inferred from homology"/>
<dbReference type="InterPro" id="IPR001320">
    <property type="entry name" value="Iontro_rcpt_C"/>
</dbReference>
<evidence type="ECO:0000256" key="13">
    <source>
        <dbReference type="SAM" id="Phobius"/>
    </source>
</evidence>
<feature type="binding site" evidence="9">
    <location>
        <position position="214"/>
    </location>
    <ligand>
        <name>L-glutamate</name>
        <dbReference type="ChEBI" id="CHEBI:29985"/>
    </ligand>
</feature>
<feature type="binding site" evidence="9">
    <location>
        <position position="169"/>
    </location>
    <ligand>
        <name>L-glutamate</name>
        <dbReference type="ChEBI" id="CHEBI:29985"/>
    </ligand>
</feature>
<dbReference type="InterPro" id="IPR001508">
    <property type="entry name" value="Iono_Glu_rcpt_met"/>
</dbReference>
<dbReference type="Pfam" id="PF00060">
    <property type="entry name" value="Lig_chan"/>
    <property type="match status" value="1"/>
</dbReference>
<evidence type="ECO:0000256" key="10">
    <source>
        <dbReference type="PIRSR" id="PIRSR601508-2"/>
    </source>
</evidence>
<feature type="transmembrane region" description="Helical" evidence="13">
    <location>
        <begin position="51"/>
        <end position="70"/>
    </location>
</feature>
<feature type="transmembrane region" description="Helical" evidence="13">
    <location>
        <begin position="120"/>
        <end position="142"/>
    </location>
</feature>
<accession>A0A6A4WVK0</accession>
<evidence type="ECO:0000313" key="16">
    <source>
        <dbReference type="Proteomes" id="UP000440578"/>
    </source>
</evidence>
<evidence type="ECO:0000256" key="1">
    <source>
        <dbReference type="ARBA" id="ARBA00004651"/>
    </source>
</evidence>
<sequence>MTGSFLVSSMERLNLVSFGETIGYSQIGLLIEKPKAETRDDSLLAPFSSHVWLLILISMIVMGPLIWGIIRFRVWLSTGDAHLNRVIPLGSCVWFVYGALMKQGSVLSPVTDSSRMLFATWWIFITVLTAFYTANLTAYMTLSALKVPVQSIDDISGNQKSWLAPAGDSIQMYVNNSATLRRLQSAGRGSYIRHDEPIARTISKVRSGYVYIDEVSKLNAMMMADYYASNHTCHVYVVPLKDQYIKYSLAAPKDSQLHHIFDPFVHWLVMSGIASKWKRDAEVDAEPCAIPKGIQGTQLKNEELRMIYYILLVSYGCGVALLLLEVGLGRLLDRCAGGGGARPARQSLSVLQRVLGQEAGAAAGKTAWPAASGDQSKPTTTYAYGMSVNPAAVSTWSAVTTSLTTPPAGPASSAAPAGSGSGAPRSDREVLQEMRNNIKYINNRPYMFVRDGAGGVRPVPVTEERSEVFERVFKDLKERPNSSRVDDHFGDLYSPEHLMRQ</sequence>
<dbReference type="Proteomes" id="UP000440578">
    <property type="component" value="Unassembled WGS sequence"/>
</dbReference>
<dbReference type="Gene3D" id="1.10.287.70">
    <property type="match status" value="1"/>
</dbReference>
<evidence type="ECO:0000256" key="2">
    <source>
        <dbReference type="ARBA" id="ARBA00008685"/>
    </source>
</evidence>
<feature type="region of interest" description="Disordered" evidence="12">
    <location>
        <begin position="401"/>
        <end position="427"/>
    </location>
</feature>
<evidence type="ECO:0000256" key="6">
    <source>
        <dbReference type="ARBA" id="ARBA00023136"/>
    </source>
</evidence>
<evidence type="ECO:0000259" key="14">
    <source>
        <dbReference type="Pfam" id="PF00060"/>
    </source>
</evidence>
<dbReference type="GO" id="GO:0005886">
    <property type="term" value="C:plasma membrane"/>
    <property type="evidence" value="ECO:0007669"/>
    <property type="project" value="UniProtKB-SubCell"/>
</dbReference>
<dbReference type="EMBL" id="VIIS01000553">
    <property type="protein sequence ID" value="KAF0307680.1"/>
    <property type="molecule type" value="Genomic_DNA"/>
</dbReference>
<dbReference type="GO" id="GO:0038023">
    <property type="term" value="F:signaling receptor activity"/>
    <property type="evidence" value="ECO:0007669"/>
    <property type="project" value="InterPro"/>
</dbReference>
<feature type="disulfide bond" evidence="11">
    <location>
        <begin position="233"/>
        <end position="288"/>
    </location>
</feature>
<keyword evidence="11" id="KW-1015">Disulfide bond</keyword>
<dbReference type="GO" id="GO:0015276">
    <property type="term" value="F:ligand-gated monoatomic ion channel activity"/>
    <property type="evidence" value="ECO:0007669"/>
    <property type="project" value="InterPro"/>
</dbReference>